<evidence type="ECO:0000313" key="2">
    <source>
        <dbReference type="EMBL" id="NML59982.1"/>
    </source>
</evidence>
<name>A0A848HG91_9BURK</name>
<dbReference type="InterPro" id="IPR014030">
    <property type="entry name" value="Ketoacyl_synth_N"/>
</dbReference>
<sequence>MHAGEVRFSIASHAAWAPALTTPAAWSEWAAAPFRIAGGDDAPVRDMPAMLRRRAGSLGKMALEVAYQCLDGRTGVPTVFVSRHGEVARAVDLLGDLASDTPLSPTAFGLAVHNASAGLFSIARGDRANHVALAAGPDGVEHAVIEACGQLADGADMVLLVAYDCPLPDLLAQFQDCDEQPYAWAWLMVPPGDAPVSLGWSACAEETAPASAAMPVGLEILRFHLNGQDVLERRSGPWRWLWTRNG</sequence>
<dbReference type="Pfam" id="PF13723">
    <property type="entry name" value="Ketoacyl-synt_2"/>
    <property type="match status" value="1"/>
</dbReference>
<dbReference type="EMBL" id="JABBGG010000001">
    <property type="protein sequence ID" value="NML59982.1"/>
    <property type="molecule type" value="Genomic_DNA"/>
</dbReference>
<keyword evidence="3" id="KW-1185">Reference proteome</keyword>
<dbReference type="Proteomes" id="UP000583752">
    <property type="component" value="Unassembled WGS sequence"/>
</dbReference>
<feature type="domain" description="Beta-ketoacyl synthase-like N-terminal" evidence="1">
    <location>
        <begin position="26"/>
        <end position="242"/>
    </location>
</feature>
<organism evidence="2 3">
    <name type="scientific">Massilia polaris</name>
    <dbReference type="NCBI Taxonomy" id="2728846"/>
    <lineage>
        <taxon>Bacteria</taxon>
        <taxon>Pseudomonadati</taxon>
        <taxon>Pseudomonadota</taxon>
        <taxon>Betaproteobacteria</taxon>
        <taxon>Burkholderiales</taxon>
        <taxon>Oxalobacteraceae</taxon>
        <taxon>Telluria group</taxon>
        <taxon>Massilia</taxon>
    </lineage>
</organism>
<protein>
    <submittedName>
        <fullName evidence="2">Beta-ketoacyl synthase chain length factor</fullName>
    </submittedName>
</protein>
<comment type="caution">
    <text evidence="2">The sequence shown here is derived from an EMBL/GenBank/DDBJ whole genome shotgun (WGS) entry which is preliminary data.</text>
</comment>
<evidence type="ECO:0000313" key="3">
    <source>
        <dbReference type="Proteomes" id="UP000583752"/>
    </source>
</evidence>
<gene>
    <name evidence="2" type="ORF">HHL21_02550</name>
</gene>
<accession>A0A848HG91</accession>
<evidence type="ECO:0000259" key="1">
    <source>
        <dbReference type="Pfam" id="PF13723"/>
    </source>
</evidence>
<reference evidence="2 3" key="1">
    <citation type="submission" date="2020-04" db="EMBL/GenBank/DDBJ databases">
        <title>Massilia sp. RP-1-19 isolated from soil.</title>
        <authorList>
            <person name="Dahal R.H."/>
        </authorList>
    </citation>
    <scope>NUCLEOTIDE SEQUENCE [LARGE SCALE GENOMIC DNA]</scope>
    <source>
        <strain evidence="2 3">RP-1-19</strain>
    </source>
</reference>
<dbReference type="RefSeq" id="WP_169463663.1">
    <property type="nucleotide sequence ID" value="NZ_JABBGG010000001.1"/>
</dbReference>
<dbReference type="AlphaFoldDB" id="A0A848HG91"/>
<proteinExistence type="predicted"/>